<dbReference type="InterPro" id="IPR036259">
    <property type="entry name" value="MFS_trans_sf"/>
</dbReference>
<comment type="similarity">
    <text evidence="6">Belongs to the major facilitator superfamily. Spinster (TC 2.A.1.49) family.</text>
</comment>
<evidence type="ECO:0000313" key="10">
    <source>
        <dbReference type="Proteomes" id="UP000187209"/>
    </source>
</evidence>
<dbReference type="Pfam" id="PF07690">
    <property type="entry name" value="MFS_1"/>
    <property type="match status" value="1"/>
</dbReference>
<dbReference type="PROSITE" id="PS50850">
    <property type="entry name" value="MFS"/>
    <property type="match status" value="1"/>
</dbReference>
<dbReference type="GO" id="GO:0022857">
    <property type="term" value="F:transmembrane transporter activity"/>
    <property type="evidence" value="ECO:0007669"/>
    <property type="project" value="InterPro"/>
</dbReference>
<dbReference type="PANTHER" id="PTHR23505">
    <property type="entry name" value="SPINSTER"/>
    <property type="match status" value="1"/>
</dbReference>
<organism evidence="9 10">
    <name type="scientific">Stentor coeruleus</name>
    <dbReference type="NCBI Taxonomy" id="5963"/>
    <lineage>
        <taxon>Eukaryota</taxon>
        <taxon>Sar</taxon>
        <taxon>Alveolata</taxon>
        <taxon>Ciliophora</taxon>
        <taxon>Postciliodesmatophora</taxon>
        <taxon>Heterotrichea</taxon>
        <taxon>Heterotrichida</taxon>
        <taxon>Stentoridae</taxon>
        <taxon>Stentor</taxon>
    </lineage>
</organism>
<protein>
    <recommendedName>
        <fullName evidence="8">Major facilitator superfamily (MFS) profile domain-containing protein</fullName>
    </recommendedName>
</protein>
<dbReference type="InterPro" id="IPR044770">
    <property type="entry name" value="MFS_spinster-like"/>
</dbReference>
<evidence type="ECO:0000256" key="6">
    <source>
        <dbReference type="ARBA" id="ARBA00024338"/>
    </source>
</evidence>
<proteinExistence type="inferred from homology"/>
<dbReference type="InterPro" id="IPR020846">
    <property type="entry name" value="MFS_dom"/>
</dbReference>
<keyword evidence="10" id="KW-1185">Reference proteome</keyword>
<comment type="subcellular location">
    <subcellularLocation>
        <location evidence="1">Membrane</location>
        <topology evidence="1">Multi-pass membrane protein</topology>
    </subcellularLocation>
</comment>
<gene>
    <name evidence="9" type="ORF">SteCoe_1942</name>
</gene>
<feature type="domain" description="Major facilitator superfamily (MFS) profile" evidence="8">
    <location>
        <begin position="1"/>
        <end position="336"/>
    </location>
</feature>
<feature type="transmembrane region" description="Helical" evidence="7">
    <location>
        <begin position="307"/>
        <end position="332"/>
    </location>
</feature>
<evidence type="ECO:0000256" key="5">
    <source>
        <dbReference type="ARBA" id="ARBA00023136"/>
    </source>
</evidence>
<dbReference type="Proteomes" id="UP000187209">
    <property type="component" value="Unassembled WGS sequence"/>
</dbReference>
<keyword evidence="2" id="KW-0813">Transport</keyword>
<feature type="transmembrane region" description="Helical" evidence="7">
    <location>
        <begin position="66"/>
        <end position="86"/>
    </location>
</feature>
<evidence type="ECO:0000259" key="8">
    <source>
        <dbReference type="PROSITE" id="PS50850"/>
    </source>
</evidence>
<dbReference type="EMBL" id="MPUH01000021">
    <property type="protein sequence ID" value="OMJ94763.1"/>
    <property type="molecule type" value="Genomic_DNA"/>
</dbReference>
<dbReference type="AlphaFoldDB" id="A0A1R2D0K9"/>
<feature type="transmembrane region" description="Helical" evidence="7">
    <location>
        <begin position="244"/>
        <end position="268"/>
    </location>
</feature>
<feature type="transmembrane region" description="Helical" evidence="7">
    <location>
        <begin position="92"/>
        <end position="114"/>
    </location>
</feature>
<keyword evidence="5 7" id="KW-0472">Membrane</keyword>
<reference evidence="9 10" key="1">
    <citation type="submission" date="2016-11" db="EMBL/GenBank/DDBJ databases">
        <title>The macronuclear genome of Stentor coeruleus: a giant cell with tiny introns.</title>
        <authorList>
            <person name="Slabodnick M."/>
            <person name="Ruby J.G."/>
            <person name="Reiff S.B."/>
            <person name="Swart E.C."/>
            <person name="Gosai S."/>
            <person name="Prabakaran S."/>
            <person name="Witkowska E."/>
            <person name="Larue G.E."/>
            <person name="Fisher S."/>
            <person name="Freeman R.M."/>
            <person name="Gunawardena J."/>
            <person name="Chu W."/>
            <person name="Stover N.A."/>
            <person name="Gregory B.D."/>
            <person name="Nowacki M."/>
            <person name="Derisi J."/>
            <person name="Roy S.W."/>
            <person name="Marshall W.F."/>
            <person name="Sood P."/>
        </authorList>
    </citation>
    <scope>NUCLEOTIDE SEQUENCE [LARGE SCALE GENOMIC DNA]</scope>
    <source>
        <strain evidence="9">WM001</strain>
    </source>
</reference>
<name>A0A1R2D0K9_9CILI</name>
<evidence type="ECO:0000256" key="3">
    <source>
        <dbReference type="ARBA" id="ARBA00022692"/>
    </source>
</evidence>
<dbReference type="Gene3D" id="1.20.1250.20">
    <property type="entry name" value="MFS general substrate transporter like domains"/>
    <property type="match status" value="2"/>
</dbReference>
<keyword evidence="3 7" id="KW-0812">Transmembrane</keyword>
<dbReference type="InterPro" id="IPR011701">
    <property type="entry name" value="MFS"/>
</dbReference>
<feature type="transmembrane region" description="Helical" evidence="7">
    <location>
        <begin position="183"/>
        <end position="205"/>
    </location>
</feature>
<feature type="transmembrane region" description="Helical" evidence="7">
    <location>
        <begin position="280"/>
        <end position="301"/>
    </location>
</feature>
<dbReference type="GO" id="GO:0016020">
    <property type="term" value="C:membrane"/>
    <property type="evidence" value="ECO:0007669"/>
    <property type="project" value="UniProtKB-SubCell"/>
</dbReference>
<dbReference type="PANTHER" id="PTHR23505:SF79">
    <property type="entry name" value="PROTEIN SPINSTER"/>
    <property type="match status" value="1"/>
</dbReference>
<evidence type="ECO:0000256" key="1">
    <source>
        <dbReference type="ARBA" id="ARBA00004141"/>
    </source>
</evidence>
<feature type="transmembrane region" description="Helical" evidence="7">
    <location>
        <begin position="217"/>
        <end position="238"/>
    </location>
</feature>
<evidence type="ECO:0000313" key="9">
    <source>
        <dbReference type="EMBL" id="OMJ94763.1"/>
    </source>
</evidence>
<comment type="caution">
    <text evidence="9">The sequence shown here is derived from an EMBL/GenBank/DDBJ whole genome shotgun (WGS) entry which is preliminary data.</text>
</comment>
<feature type="transmembrane region" description="Helical" evidence="7">
    <location>
        <begin position="6"/>
        <end position="32"/>
    </location>
</feature>
<dbReference type="OrthoDB" id="3639251at2759"/>
<accession>A0A1R2D0K9</accession>
<dbReference type="SUPFAM" id="SSF103473">
    <property type="entry name" value="MFS general substrate transporter"/>
    <property type="match status" value="1"/>
</dbReference>
<evidence type="ECO:0000256" key="2">
    <source>
        <dbReference type="ARBA" id="ARBA00022448"/>
    </source>
</evidence>
<feature type="transmembrane region" description="Helical" evidence="7">
    <location>
        <begin position="143"/>
        <end position="163"/>
    </location>
</feature>
<evidence type="ECO:0000256" key="7">
    <source>
        <dbReference type="SAM" id="Phobius"/>
    </source>
</evidence>
<sequence>MKTLKWFIIINSFSNAVATSLNALAIAFWGILYPRCMLAIFSTGLDPASMKIISVNFPPEQRGMAYGFYLAAIYIGSALASITLLISSMVGWRLTFLISGIFTGIFTIIGIFTIQNLSMPTKVSMITVQEYDKPKTSDWKVLFHNRTIIFTLIGTFFRYSAGFARGYYEALYFSDEFSDNKTIYSIINALALMVTPINLALAGKFSDYKEEHLQPHYRPIICSITNILSVPFLITMYLTSSFPLAMTCLFIIYAFGETYISISVAMIVNVTEPQYRGLQTALLLCVSFIGGTISTVCLGFLNSSHEMLRISLLCFVGCGYLIAGLLFIVTIYSYPKDLKKFQEESKVNISL</sequence>
<keyword evidence="4 7" id="KW-1133">Transmembrane helix</keyword>
<evidence type="ECO:0000256" key="4">
    <source>
        <dbReference type="ARBA" id="ARBA00022989"/>
    </source>
</evidence>